<dbReference type="GO" id="GO:0045944">
    <property type="term" value="P:positive regulation of transcription by RNA polymerase II"/>
    <property type="evidence" value="ECO:0007669"/>
    <property type="project" value="TreeGrafter"/>
</dbReference>
<gene>
    <name evidence="12" type="ORF">BLGHR1_10269</name>
</gene>
<dbReference type="FunFam" id="3.30.50.10:FF:000007">
    <property type="entry name" value="Nitrogen regulatory AreA, N-terminal"/>
    <property type="match status" value="1"/>
</dbReference>
<keyword evidence="2" id="KW-0479">Metal-binding</keyword>
<keyword evidence="5" id="KW-0805">Transcription regulation</keyword>
<dbReference type="PANTHER" id="PTHR10071:SF335">
    <property type="entry name" value="IRON-SENSING TRANSCRIPTIONAL REPRESSOR-RELATED"/>
    <property type="match status" value="1"/>
</dbReference>
<dbReference type="Pfam" id="PF00320">
    <property type="entry name" value="GATA"/>
    <property type="match status" value="2"/>
</dbReference>
<evidence type="ECO:0000256" key="6">
    <source>
        <dbReference type="ARBA" id="ARBA00023163"/>
    </source>
</evidence>
<feature type="region of interest" description="Disordered" evidence="10">
    <location>
        <begin position="335"/>
        <end position="361"/>
    </location>
</feature>
<evidence type="ECO:0000256" key="10">
    <source>
        <dbReference type="SAM" id="MobiDB-lite"/>
    </source>
</evidence>
<feature type="compositionally biased region" description="Polar residues" evidence="10">
    <location>
        <begin position="233"/>
        <end position="246"/>
    </location>
</feature>
<comment type="subcellular location">
    <subcellularLocation>
        <location evidence="1">Nucleus</location>
    </subcellularLocation>
</comment>
<dbReference type="PROSITE" id="PS50114">
    <property type="entry name" value="GATA_ZN_FINGER_2"/>
    <property type="match status" value="2"/>
</dbReference>
<dbReference type="Proteomes" id="UP000275772">
    <property type="component" value="Unassembled WGS sequence"/>
</dbReference>
<evidence type="ECO:0000256" key="2">
    <source>
        <dbReference type="ARBA" id="ARBA00022723"/>
    </source>
</evidence>
<feature type="compositionally biased region" description="Low complexity" evidence="10">
    <location>
        <begin position="85"/>
        <end position="98"/>
    </location>
</feature>
<keyword evidence="6" id="KW-0804">Transcription</keyword>
<proteinExistence type="predicted"/>
<evidence type="ECO:0000259" key="11">
    <source>
        <dbReference type="PROSITE" id="PS50114"/>
    </source>
</evidence>
<feature type="domain" description="GATA-type" evidence="11">
    <location>
        <begin position="269"/>
        <end position="316"/>
    </location>
</feature>
<dbReference type="PROSITE" id="PS00344">
    <property type="entry name" value="GATA_ZN_FINGER_1"/>
    <property type="match status" value="2"/>
</dbReference>
<keyword evidence="9" id="KW-0175">Coiled coil</keyword>
<dbReference type="GO" id="GO:0008270">
    <property type="term" value="F:zinc ion binding"/>
    <property type="evidence" value="ECO:0007669"/>
    <property type="project" value="UniProtKB-KW"/>
</dbReference>
<keyword evidence="4" id="KW-0862">Zinc</keyword>
<evidence type="ECO:0000313" key="13">
    <source>
        <dbReference type="Proteomes" id="UP000275772"/>
    </source>
</evidence>
<organism evidence="12 13">
    <name type="scientific">Blumeria hordei</name>
    <name type="common">Barley powdery mildew</name>
    <name type="synonym">Blumeria graminis f. sp. hordei</name>
    <dbReference type="NCBI Taxonomy" id="2867405"/>
    <lineage>
        <taxon>Eukaryota</taxon>
        <taxon>Fungi</taxon>
        <taxon>Dikarya</taxon>
        <taxon>Ascomycota</taxon>
        <taxon>Pezizomycotina</taxon>
        <taxon>Leotiomycetes</taxon>
        <taxon>Erysiphales</taxon>
        <taxon>Erysiphaceae</taxon>
        <taxon>Blumeria</taxon>
    </lineage>
</organism>
<evidence type="ECO:0000256" key="1">
    <source>
        <dbReference type="ARBA" id="ARBA00004123"/>
    </source>
</evidence>
<dbReference type="GO" id="GO:0005634">
    <property type="term" value="C:nucleus"/>
    <property type="evidence" value="ECO:0007669"/>
    <property type="project" value="UniProtKB-SubCell"/>
</dbReference>
<feature type="coiled-coil region" evidence="9">
    <location>
        <begin position="525"/>
        <end position="552"/>
    </location>
</feature>
<reference evidence="12 13" key="1">
    <citation type="submission" date="2017-11" db="EMBL/GenBank/DDBJ databases">
        <authorList>
            <person name="Kracher B."/>
        </authorList>
    </citation>
    <scope>NUCLEOTIDE SEQUENCE [LARGE SCALE GENOMIC DNA]</scope>
    <source>
        <strain evidence="12 13">RACE1</strain>
    </source>
</reference>
<protein>
    <recommendedName>
        <fullName evidence="11">GATA-type domain-containing protein</fullName>
    </recommendedName>
</protein>
<feature type="region of interest" description="Disordered" evidence="10">
    <location>
        <begin position="233"/>
        <end position="255"/>
    </location>
</feature>
<evidence type="ECO:0000313" key="12">
    <source>
        <dbReference type="EMBL" id="SZE99518.1"/>
    </source>
</evidence>
<keyword evidence="7" id="KW-0539">Nucleus</keyword>
<name>A0A383UGV3_BLUHO</name>
<dbReference type="InterPro" id="IPR039355">
    <property type="entry name" value="Transcription_factor_GATA"/>
</dbReference>
<dbReference type="GO" id="GO:0000978">
    <property type="term" value="F:RNA polymerase II cis-regulatory region sequence-specific DNA binding"/>
    <property type="evidence" value="ECO:0007669"/>
    <property type="project" value="TreeGrafter"/>
</dbReference>
<evidence type="ECO:0000256" key="8">
    <source>
        <dbReference type="PROSITE-ProRule" id="PRU00094"/>
    </source>
</evidence>
<dbReference type="CDD" id="cd00202">
    <property type="entry name" value="ZnF_GATA"/>
    <property type="match status" value="2"/>
</dbReference>
<evidence type="ECO:0000256" key="9">
    <source>
        <dbReference type="SAM" id="Coils"/>
    </source>
</evidence>
<feature type="domain" description="GATA-type" evidence="11">
    <location>
        <begin position="114"/>
        <end position="162"/>
    </location>
</feature>
<dbReference type="GO" id="GO:0000981">
    <property type="term" value="F:DNA-binding transcription factor activity, RNA polymerase II-specific"/>
    <property type="evidence" value="ECO:0007669"/>
    <property type="project" value="TreeGrafter"/>
</dbReference>
<sequence length="552" mass="60291">MCSVLKPFSVTDFRSDHPMERLSRRTLYQGIADGISMNTPSSLETVKADDLQATRRNQLQKFHKSSNCSHEREASLPDLQVQPTVSRSPKSPVSVSKPHANSEPAETTPYPQVCSNCETNRTPLWRRSTQGETLCNACGLYFKARNSARPTNLKRPQFISSVSAVLKEVPESSIKLQNTSLGSSYVAADQTVGGSCPGGGKCNGTGGAIGCSGCPAFNNRIAKTAHFTISQQAPLTSQSANTQPIKTPSPIDMTSPRLETRSTAVVVACQNCGTTITPLWRRDEGGRTICNACGLYCKLHGVHRPVTMKKSTIKRRKRLVPAVSSGNYDVTCSLTASPELERPSPSSEPLRGSINSDGSVNLGQNIPASQNRVLPDPLIVRSQNTGNVAANPAHLSIENKSHPENRFLQPNICDQILPHIDNSLPSTQNFAPQTALNPQPHQKRTFSQIEQISSPMALSESHSIQLNRPGSIESLLNPGFKVVDRFLPNKALDLYPDTTENISSFSNPADRSVQKQLMRAKGEKRVALQREAENIREALKAKERELRELDVD</sequence>
<dbReference type="SUPFAM" id="SSF57716">
    <property type="entry name" value="Glucocorticoid receptor-like (DNA-binding domain)"/>
    <property type="match status" value="2"/>
</dbReference>
<evidence type="ECO:0000256" key="4">
    <source>
        <dbReference type="ARBA" id="ARBA00022833"/>
    </source>
</evidence>
<feature type="region of interest" description="Disordered" evidence="10">
    <location>
        <begin position="60"/>
        <end position="109"/>
    </location>
</feature>
<dbReference type="PRINTS" id="PR00619">
    <property type="entry name" value="GATAZNFINGER"/>
</dbReference>
<keyword evidence="3 8" id="KW-0863">Zinc-finger</keyword>
<dbReference type="Gene3D" id="3.30.50.10">
    <property type="entry name" value="Erythroid Transcription Factor GATA-1, subunit A"/>
    <property type="match status" value="2"/>
</dbReference>
<dbReference type="InterPro" id="IPR000679">
    <property type="entry name" value="Znf_GATA"/>
</dbReference>
<evidence type="ECO:0000256" key="3">
    <source>
        <dbReference type="ARBA" id="ARBA00022771"/>
    </source>
</evidence>
<dbReference type="GO" id="GO:0000122">
    <property type="term" value="P:negative regulation of transcription by RNA polymerase II"/>
    <property type="evidence" value="ECO:0007669"/>
    <property type="project" value="TreeGrafter"/>
</dbReference>
<dbReference type="InterPro" id="IPR013088">
    <property type="entry name" value="Znf_NHR/GATA"/>
</dbReference>
<evidence type="ECO:0000256" key="7">
    <source>
        <dbReference type="ARBA" id="ARBA00023242"/>
    </source>
</evidence>
<dbReference type="AlphaFoldDB" id="A0A383UGV3"/>
<dbReference type="VEuPathDB" id="FungiDB:BLGHR1_10269"/>
<evidence type="ECO:0000256" key="5">
    <source>
        <dbReference type="ARBA" id="ARBA00023015"/>
    </source>
</evidence>
<dbReference type="EMBL" id="UNSH01000001">
    <property type="protein sequence ID" value="SZE99518.1"/>
    <property type="molecule type" value="Genomic_DNA"/>
</dbReference>
<dbReference type="PANTHER" id="PTHR10071">
    <property type="entry name" value="TRANSCRIPTION FACTOR GATA FAMILY MEMBER"/>
    <property type="match status" value="1"/>
</dbReference>
<dbReference type="SMART" id="SM00401">
    <property type="entry name" value="ZnF_GATA"/>
    <property type="match status" value="2"/>
</dbReference>
<accession>A0A383UGV3</accession>